<evidence type="ECO:0000256" key="7">
    <source>
        <dbReference type="ARBA" id="ARBA00023002"/>
    </source>
</evidence>
<dbReference type="PRINTS" id="PR00409">
    <property type="entry name" value="PHDIOXRDTASE"/>
</dbReference>
<evidence type="ECO:0000256" key="8">
    <source>
        <dbReference type="ARBA" id="ARBA00023004"/>
    </source>
</evidence>
<dbReference type="PROSITE" id="PS51085">
    <property type="entry name" value="2FE2S_FER_2"/>
    <property type="match status" value="1"/>
</dbReference>
<keyword evidence="5" id="KW-0001">2Fe-2S</keyword>
<dbReference type="CDD" id="cd00207">
    <property type="entry name" value="fer2"/>
    <property type="match status" value="1"/>
</dbReference>
<organism evidence="12 13">
    <name type="scientific">Nocardia jiangxiensis</name>
    <dbReference type="NCBI Taxonomy" id="282685"/>
    <lineage>
        <taxon>Bacteria</taxon>
        <taxon>Bacillati</taxon>
        <taxon>Actinomycetota</taxon>
        <taxon>Actinomycetes</taxon>
        <taxon>Mycobacteriales</taxon>
        <taxon>Nocardiaceae</taxon>
        <taxon>Nocardia</taxon>
    </lineage>
</organism>
<dbReference type="Gene3D" id="2.40.30.10">
    <property type="entry name" value="Translation factors"/>
    <property type="match status" value="1"/>
</dbReference>
<keyword evidence="8" id="KW-0408">Iron</keyword>
<evidence type="ECO:0000256" key="3">
    <source>
        <dbReference type="ARBA" id="ARBA00022630"/>
    </source>
</evidence>
<feature type="domain" description="2Fe-2S ferredoxin-type" evidence="10">
    <location>
        <begin position="234"/>
        <end position="319"/>
    </location>
</feature>
<dbReference type="InterPro" id="IPR001041">
    <property type="entry name" value="2Fe-2S_ferredoxin-type"/>
</dbReference>
<comment type="cofactor">
    <cofactor evidence="1">
        <name>FMN</name>
        <dbReference type="ChEBI" id="CHEBI:58210"/>
    </cofactor>
</comment>
<comment type="cofactor">
    <cofactor evidence="2">
        <name>FAD</name>
        <dbReference type="ChEBI" id="CHEBI:57692"/>
    </cofactor>
</comment>
<dbReference type="SUPFAM" id="SSF54292">
    <property type="entry name" value="2Fe-2S ferredoxin-like"/>
    <property type="match status" value="1"/>
</dbReference>
<keyword evidence="9" id="KW-0411">Iron-sulfur</keyword>
<dbReference type="PROSITE" id="PS51384">
    <property type="entry name" value="FAD_FR"/>
    <property type="match status" value="1"/>
</dbReference>
<dbReference type="InterPro" id="IPR017927">
    <property type="entry name" value="FAD-bd_FR_type"/>
</dbReference>
<dbReference type="InterPro" id="IPR006058">
    <property type="entry name" value="2Fe2S_fd_BS"/>
</dbReference>
<keyword evidence="7" id="KW-0560">Oxidoreductase</keyword>
<dbReference type="InterPro" id="IPR039261">
    <property type="entry name" value="FNR_nucleotide-bd"/>
</dbReference>
<dbReference type="CDD" id="cd06185">
    <property type="entry name" value="PDR_like"/>
    <property type="match status" value="1"/>
</dbReference>
<dbReference type="Gene3D" id="3.40.50.80">
    <property type="entry name" value="Nucleotide-binding domain of ferredoxin-NADP reductase (FNR) module"/>
    <property type="match status" value="1"/>
</dbReference>
<evidence type="ECO:0000313" key="13">
    <source>
        <dbReference type="Proteomes" id="UP001601992"/>
    </source>
</evidence>
<evidence type="ECO:0000313" key="12">
    <source>
        <dbReference type="EMBL" id="MFF3573968.1"/>
    </source>
</evidence>
<evidence type="ECO:0000256" key="4">
    <source>
        <dbReference type="ARBA" id="ARBA00022643"/>
    </source>
</evidence>
<dbReference type="PROSITE" id="PS00197">
    <property type="entry name" value="2FE2S_FER_1"/>
    <property type="match status" value="1"/>
</dbReference>
<comment type="caution">
    <text evidence="12">The sequence shown here is derived from an EMBL/GenBank/DDBJ whole genome shotgun (WGS) entry which is preliminary data.</text>
</comment>
<dbReference type="Proteomes" id="UP001601992">
    <property type="component" value="Unassembled WGS sequence"/>
</dbReference>
<dbReference type="EMBL" id="JBIAQY010000022">
    <property type="protein sequence ID" value="MFF3573968.1"/>
    <property type="molecule type" value="Genomic_DNA"/>
</dbReference>
<dbReference type="InterPro" id="IPR012675">
    <property type="entry name" value="Beta-grasp_dom_sf"/>
</dbReference>
<evidence type="ECO:0000256" key="9">
    <source>
        <dbReference type="ARBA" id="ARBA00023014"/>
    </source>
</evidence>
<dbReference type="InterPro" id="IPR036010">
    <property type="entry name" value="2Fe-2S_ferredoxin-like_sf"/>
</dbReference>
<dbReference type="Pfam" id="PF22290">
    <property type="entry name" value="DmmA-like_N"/>
    <property type="match status" value="1"/>
</dbReference>
<evidence type="ECO:0000256" key="6">
    <source>
        <dbReference type="ARBA" id="ARBA00022723"/>
    </source>
</evidence>
<dbReference type="InterPro" id="IPR054582">
    <property type="entry name" value="DmmA-like_N"/>
</dbReference>
<dbReference type="Pfam" id="PF00111">
    <property type="entry name" value="Fer2"/>
    <property type="match status" value="1"/>
</dbReference>
<evidence type="ECO:0000256" key="1">
    <source>
        <dbReference type="ARBA" id="ARBA00001917"/>
    </source>
</evidence>
<sequence>MDREAEYVVEVAARHEIADRVIELRLRPLDGDLPSWRPGAHIDLIVTSRVTRQYSLCGDPDDNGMYTIAVLREPGGGRGGSSYIHNMVHAGYRLRIRGPRNTFALVDAERYLFIAGGIGITPLLPMIRAASARDTHWSLMYGGRTCASMAYLAELGDLSAHGAVEVCPQDRTGPLDVEKVLAAQPAGTQVYCCGPESLLAAVEQYGATCLSESLHVERFAAPPPDPSAWFDEEFEVDCVKAGVSVRVPPGTSILQALDRVGVHAAASCMEGICGICETVVLEGIPEHRDHVLTPRERVDGNRMMLCCSRARTPRLALDL</sequence>
<keyword evidence="4" id="KW-0288">FMN</keyword>
<dbReference type="RefSeq" id="WP_387406657.1">
    <property type="nucleotide sequence ID" value="NZ_JBIAQY010000022.1"/>
</dbReference>
<evidence type="ECO:0000256" key="5">
    <source>
        <dbReference type="ARBA" id="ARBA00022714"/>
    </source>
</evidence>
<dbReference type="PANTHER" id="PTHR47354:SF1">
    <property type="entry name" value="CARNITINE MONOOXYGENASE REDUCTASE SUBUNIT"/>
    <property type="match status" value="1"/>
</dbReference>
<evidence type="ECO:0000259" key="10">
    <source>
        <dbReference type="PROSITE" id="PS51085"/>
    </source>
</evidence>
<name>A0ABW6SEH5_9NOCA</name>
<dbReference type="InterPro" id="IPR050415">
    <property type="entry name" value="MRET"/>
</dbReference>
<feature type="domain" description="FAD-binding FR-type" evidence="11">
    <location>
        <begin position="4"/>
        <end position="106"/>
    </location>
</feature>
<accession>A0ABW6SEH5</accession>
<evidence type="ECO:0000256" key="2">
    <source>
        <dbReference type="ARBA" id="ARBA00001974"/>
    </source>
</evidence>
<gene>
    <name evidence="12" type="ORF">ACFYXQ_40080</name>
</gene>
<proteinExistence type="predicted"/>
<dbReference type="SUPFAM" id="SSF52343">
    <property type="entry name" value="Ferredoxin reductase-like, C-terminal NADP-linked domain"/>
    <property type="match status" value="1"/>
</dbReference>
<keyword evidence="3" id="KW-0285">Flavoprotein</keyword>
<protein>
    <submittedName>
        <fullName evidence="12">PDR/VanB family oxidoreductase</fullName>
    </submittedName>
</protein>
<evidence type="ECO:0000259" key="11">
    <source>
        <dbReference type="PROSITE" id="PS51384"/>
    </source>
</evidence>
<reference evidence="12 13" key="1">
    <citation type="submission" date="2024-10" db="EMBL/GenBank/DDBJ databases">
        <title>The Natural Products Discovery Center: Release of the First 8490 Sequenced Strains for Exploring Actinobacteria Biosynthetic Diversity.</title>
        <authorList>
            <person name="Kalkreuter E."/>
            <person name="Kautsar S.A."/>
            <person name="Yang D."/>
            <person name="Bader C.D."/>
            <person name="Teijaro C.N."/>
            <person name="Fluegel L."/>
            <person name="Davis C.M."/>
            <person name="Simpson J.R."/>
            <person name="Lauterbach L."/>
            <person name="Steele A.D."/>
            <person name="Gui C."/>
            <person name="Meng S."/>
            <person name="Li G."/>
            <person name="Viehrig K."/>
            <person name="Ye F."/>
            <person name="Su P."/>
            <person name="Kiefer A.F."/>
            <person name="Nichols A."/>
            <person name="Cepeda A.J."/>
            <person name="Yan W."/>
            <person name="Fan B."/>
            <person name="Jiang Y."/>
            <person name="Adhikari A."/>
            <person name="Zheng C.-J."/>
            <person name="Schuster L."/>
            <person name="Cowan T.M."/>
            <person name="Smanski M.J."/>
            <person name="Chevrette M.G."/>
            <person name="De Carvalho L.P.S."/>
            <person name="Shen B."/>
        </authorList>
    </citation>
    <scope>NUCLEOTIDE SEQUENCE [LARGE SCALE GENOMIC DNA]</scope>
    <source>
        <strain evidence="12 13">NPDC002593</strain>
    </source>
</reference>
<dbReference type="Gene3D" id="3.10.20.30">
    <property type="match status" value="1"/>
</dbReference>
<keyword evidence="13" id="KW-1185">Reference proteome</keyword>
<dbReference type="InterPro" id="IPR017938">
    <property type="entry name" value="Riboflavin_synthase-like_b-brl"/>
</dbReference>
<dbReference type="PANTHER" id="PTHR47354">
    <property type="entry name" value="NADH OXIDOREDUCTASE HCR"/>
    <property type="match status" value="1"/>
</dbReference>
<keyword evidence="6" id="KW-0479">Metal-binding</keyword>
<dbReference type="SUPFAM" id="SSF63380">
    <property type="entry name" value="Riboflavin synthase domain-like"/>
    <property type="match status" value="1"/>
</dbReference>